<dbReference type="PANTHER" id="PTHR45631:SF202">
    <property type="entry name" value="SENESCENCE-INDUCED RECEPTOR-LIKE SERINE_THREONINE-PROTEIN KINASE"/>
    <property type="match status" value="1"/>
</dbReference>
<dbReference type="InParanoid" id="A0A804JLB4"/>
<protein>
    <submittedName>
        <fullName evidence="1">(wild Malaysian banana) hypothetical protein</fullName>
    </submittedName>
</protein>
<dbReference type="EnsemblPlants" id="Ma06_t28170.1">
    <property type="protein sequence ID" value="Ma06_p28170.1"/>
    <property type="gene ID" value="Ma06_g28170"/>
</dbReference>
<keyword evidence="3" id="KW-1185">Reference proteome</keyword>
<evidence type="ECO:0000313" key="2">
    <source>
        <dbReference type="EnsemblPlants" id="Ma06_p28170.1"/>
    </source>
</evidence>
<dbReference type="Proteomes" id="UP000012960">
    <property type="component" value="Unplaced"/>
</dbReference>
<name>A0A804JLB4_MUSAM</name>
<dbReference type="AlphaFoldDB" id="A0A804JLB4"/>
<accession>A0A804JLB4</accession>
<dbReference type="EMBL" id="HG996471">
    <property type="protein sequence ID" value="CAG1847635.1"/>
    <property type="molecule type" value="Genomic_DNA"/>
</dbReference>
<organism evidence="2 3">
    <name type="scientific">Musa acuminata subsp. malaccensis</name>
    <name type="common">Wild banana</name>
    <name type="synonym">Musa malaccensis</name>
    <dbReference type="NCBI Taxonomy" id="214687"/>
    <lineage>
        <taxon>Eukaryota</taxon>
        <taxon>Viridiplantae</taxon>
        <taxon>Streptophyta</taxon>
        <taxon>Embryophyta</taxon>
        <taxon>Tracheophyta</taxon>
        <taxon>Spermatophyta</taxon>
        <taxon>Magnoliopsida</taxon>
        <taxon>Liliopsida</taxon>
        <taxon>Zingiberales</taxon>
        <taxon>Musaceae</taxon>
        <taxon>Musa</taxon>
    </lineage>
</organism>
<evidence type="ECO:0000313" key="3">
    <source>
        <dbReference type="Proteomes" id="UP000012960"/>
    </source>
</evidence>
<gene>
    <name evidence="1" type="ORF">GSMUA_174300.1</name>
</gene>
<evidence type="ECO:0000313" key="1">
    <source>
        <dbReference type="EMBL" id="CAG1847635.1"/>
    </source>
</evidence>
<proteinExistence type="predicted"/>
<reference evidence="1" key="1">
    <citation type="submission" date="2021-03" db="EMBL/GenBank/DDBJ databases">
        <authorList>
            <consortium name="Genoscope - CEA"/>
            <person name="William W."/>
        </authorList>
    </citation>
    <scope>NUCLEOTIDE SEQUENCE</scope>
    <source>
        <strain evidence="1">Doubled-haploid Pahang</strain>
    </source>
</reference>
<dbReference type="PANTHER" id="PTHR45631">
    <property type="entry name" value="OS07G0107800 PROTEIN-RELATED"/>
    <property type="match status" value="1"/>
</dbReference>
<reference evidence="2" key="2">
    <citation type="submission" date="2021-05" db="UniProtKB">
        <authorList>
            <consortium name="EnsemblPlants"/>
        </authorList>
    </citation>
    <scope>IDENTIFICATION</scope>
    <source>
        <strain evidence="2">subsp. malaccensis</strain>
    </source>
</reference>
<dbReference type="Gramene" id="Ma06_t28170.1">
    <property type="protein sequence ID" value="Ma06_p28170.1"/>
    <property type="gene ID" value="Ma06_g28170"/>
</dbReference>
<sequence length="122" mass="13511">MNDANAPSDAGDVNAMMMIEAWYKIKRNWMGDPCSPKIQHLESSKDHYSVSFFKRELNLSSSGLTGEINKSFASLGAIDTCKATDLKLISFLFLGKAIEHGKQSLAFIGANAEFHVEARHLF</sequence>